<keyword evidence="8" id="KW-0249">Electron transport</keyword>
<sequence length="232" mass="25591">MRRRGYARLPDEGELPSAYIHDVPSRIWHWVNALCIVVLAVTGYLIGTPLPSAAGDTSSLYVMGWIRFAHLATGQVFAVAFLARATWAWAGGGYAGQLFLPAIWRRSWSDGFVEQCRLAVFGSPRPPRYLGLNPAAGSAIFVLFVVPAVIVILTGFGMLAEVKGHGSWTHLAFGWMTTLFGNTLDLHLVHRLCLWALLCFVAMHVVMMVDEDVTGRQSVVSTMLSGWRSFRP</sequence>
<comment type="caution">
    <text evidence="14">The sequence shown here is derived from an EMBL/GenBank/DDBJ whole genome shotgun (WGS) entry which is preliminary data.</text>
</comment>
<reference evidence="14 15" key="1">
    <citation type="submission" date="2019-09" db="EMBL/GenBank/DDBJ databases">
        <title>Genome sequence of Rhodovastum atsumiense, a diverse member of the Acetobacteraceae family of non-sulfur purple photosynthetic bacteria.</title>
        <authorList>
            <person name="Meyer T."/>
            <person name="Kyndt J."/>
        </authorList>
    </citation>
    <scope>NUCLEOTIDE SEQUENCE [LARGE SCALE GENOMIC DNA]</scope>
    <source>
        <strain evidence="14 15">DSM 21279</strain>
    </source>
</reference>
<protein>
    <submittedName>
        <fullName evidence="14">Ni/Fe-hydrogenase, b-type cytochrome subunit</fullName>
    </submittedName>
</protein>
<dbReference type="RefSeq" id="WP_150040237.1">
    <property type="nucleotide sequence ID" value="NZ_OW485601.1"/>
</dbReference>
<keyword evidence="6 12" id="KW-0812">Transmembrane</keyword>
<dbReference type="GO" id="GO:0009055">
    <property type="term" value="F:electron transfer activity"/>
    <property type="evidence" value="ECO:0007669"/>
    <property type="project" value="InterPro"/>
</dbReference>
<evidence type="ECO:0000313" key="15">
    <source>
        <dbReference type="Proteomes" id="UP000325255"/>
    </source>
</evidence>
<dbReference type="InterPro" id="IPR011577">
    <property type="entry name" value="Cyt_b561_bac/Ni-Hgenase"/>
</dbReference>
<dbReference type="Gene3D" id="1.20.950.20">
    <property type="entry name" value="Transmembrane di-heme cytochromes, Chain C"/>
    <property type="match status" value="1"/>
</dbReference>
<evidence type="ECO:0000256" key="9">
    <source>
        <dbReference type="ARBA" id="ARBA00022989"/>
    </source>
</evidence>
<evidence type="ECO:0000256" key="12">
    <source>
        <dbReference type="SAM" id="Phobius"/>
    </source>
</evidence>
<evidence type="ECO:0000259" key="13">
    <source>
        <dbReference type="Pfam" id="PF01292"/>
    </source>
</evidence>
<dbReference type="Proteomes" id="UP000325255">
    <property type="component" value="Unassembled WGS sequence"/>
</dbReference>
<keyword evidence="10" id="KW-0408">Iron</keyword>
<gene>
    <name evidence="14" type="primary">cybH</name>
    <name evidence="14" type="ORF">F1189_08175</name>
</gene>
<accession>A0A5M6IWK2</accession>
<dbReference type="SUPFAM" id="SSF81342">
    <property type="entry name" value="Transmembrane di-heme cytochromes"/>
    <property type="match status" value="1"/>
</dbReference>
<dbReference type="InterPro" id="IPR016174">
    <property type="entry name" value="Di-haem_cyt_TM"/>
</dbReference>
<dbReference type="NCBIfam" id="TIGR02125">
    <property type="entry name" value="CytB-hydogenase"/>
    <property type="match status" value="1"/>
</dbReference>
<evidence type="ECO:0000256" key="1">
    <source>
        <dbReference type="ARBA" id="ARBA00004651"/>
    </source>
</evidence>
<feature type="transmembrane region" description="Helical" evidence="12">
    <location>
        <begin position="135"/>
        <end position="160"/>
    </location>
</feature>
<dbReference type="PROSITE" id="PS00882">
    <property type="entry name" value="NI_HGENASE_CYTB_1"/>
    <property type="match status" value="1"/>
</dbReference>
<keyword evidence="4" id="KW-1003">Cell membrane</keyword>
<keyword evidence="5" id="KW-0349">Heme</keyword>
<dbReference type="GO" id="GO:0022904">
    <property type="term" value="P:respiratory electron transport chain"/>
    <property type="evidence" value="ECO:0007669"/>
    <property type="project" value="InterPro"/>
</dbReference>
<dbReference type="InterPro" id="IPR051542">
    <property type="entry name" value="Hydrogenase_cytochrome"/>
</dbReference>
<dbReference type="OrthoDB" id="9781740at2"/>
<keyword evidence="15" id="KW-1185">Reference proteome</keyword>
<feature type="transmembrane region" description="Helical" evidence="12">
    <location>
        <begin position="59"/>
        <end position="83"/>
    </location>
</feature>
<dbReference type="GO" id="GO:0020037">
    <property type="term" value="F:heme binding"/>
    <property type="evidence" value="ECO:0007669"/>
    <property type="project" value="TreeGrafter"/>
</dbReference>
<dbReference type="GO" id="GO:0005886">
    <property type="term" value="C:plasma membrane"/>
    <property type="evidence" value="ECO:0007669"/>
    <property type="project" value="UniProtKB-SubCell"/>
</dbReference>
<dbReference type="PANTHER" id="PTHR30485">
    <property type="entry name" value="NI/FE-HYDROGENASE 1 B-TYPE CYTOCHROME SUBUNIT"/>
    <property type="match status" value="1"/>
</dbReference>
<evidence type="ECO:0000313" key="14">
    <source>
        <dbReference type="EMBL" id="KAA5612704.1"/>
    </source>
</evidence>
<evidence type="ECO:0000256" key="10">
    <source>
        <dbReference type="ARBA" id="ARBA00023004"/>
    </source>
</evidence>
<evidence type="ECO:0000256" key="7">
    <source>
        <dbReference type="ARBA" id="ARBA00022723"/>
    </source>
</evidence>
<organism evidence="14 15">
    <name type="scientific">Rhodovastum atsumiense</name>
    <dbReference type="NCBI Taxonomy" id="504468"/>
    <lineage>
        <taxon>Bacteria</taxon>
        <taxon>Pseudomonadati</taxon>
        <taxon>Pseudomonadota</taxon>
        <taxon>Alphaproteobacteria</taxon>
        <taxon>Acetobacterales</taxon>
        <taxon>Acetobacteraceae</taxon>
        <taxon>Rhodovastum</taxon>
    </lineage>
</organism>
<keyword evidence="7" id="KW-0479">Metal-binding</keyword>
<dbReference type="PRINTS" id="PR00161">
    <property type="entry name" value="NIHGNASECYTB"/>
</dbReference>
<feature type="domain" description="Cytochrome b561 bacterial/Ni-hydrogenase" evidence="13">
    <location>
        <begin position="21"/>
        <end position="226"/>
    </location>
</feature>
<evidence type="ECO:0000256" key="3">
    <source>
        <dbReference type="ARBA" id="ARBA00022448"/>
    </source>
</evidence>
<keyword evidence="11 12" id="KW-0472">Membrane</keyword>
<feature type="transmembrane region" description="Helical" evidence="12">
    <location>
        <begin position="188"/>
        <end position="209"/>
    </location>
</feature>
<evidence type="ECO:0000256" key="2">
    <source>
        <dbReference type="ARBA" id="ARBA00008622"/>
    </source>
</evidence>
<feature type="transmembrane region" description="Helical" evidence="12">
    <location>
        <begin position="27"/>
        <end position="47"/>
    </location>
</feature>
<evidence type="ECO:0000256" key="5">
    <source>
        <dbReference type="ARBA" id="ARBA00022617"/>
    </source>
</evidence>
<dbReference type="AlphaFoldDB" id="A0A5M6IWK2"/>
<dbReference type="PANTHER" id="PTHR30485:SF0">
    <property type="entry name" value="NI_FE-HYDROGENASE 1 B-TYPE CYTOCHROME SUBUNIT-RELATED"/>
    <property type="match status" value="1"/>
</dbReference>
<name>A0A5M6IWK2_9PROT</name>
<dbReference type="GO" id="GO:0005506">
    <property type="term" value="F:iron ion binding"/>
    <property type="evidence" value="ECO:0007669"/>
    <property type="project" value="InterPro"/>
</dbReference>
<comment type="similarity">
    <text evidence="2">Belongs to the HupC/HyaC/HydC family.</text>
</comment>
<dbReference type="InterPro" id="IPR000516">
    <property type="entry name" value="Ni-dep_Hydgase_cyt-B"/>
</dbReference>
<evidence type="ECO:0000256" key="6">
    <source>
        <dbReference type="ARBA" id="ARBA00022692"/>
    </source>
</evidence>
<evidence type="ECO:0000256" key="4">
    <source>
        <dbReference type="ARBA" id="ARBA00022475"/>
    </source>
</evidence>
<dbReference type="EMBL" id="VWPK01000010">
    <property type="protein sequence ID" value="KAA5612704.1"/>
    <property type="molecule type" value="Genomic_DNA"/>
</dbReference>
<comment type="subcellular location">
    <subcellularLocation>
        <location evidence="1">Cell membrane</location>
        <topology evidence="1">Multi-pass membrane protein</topology>
    </subcellularLocation>
</comment>
<keyword evidence="9 12" id="KW-1133">Transmembrane helix</keyword>
<evidence type="ECO:0000256" key="11">
    <source>
        <dbReference type="ARBA" id="ARBA00023136"/>
    </source>
</evidence>
<keyword evidence="3" id="KW-0813">Transport</keyword>
<proteinExistence type="inferred from homology"/>
<dbReference type="Pfam" id="PF01292">
    <property type="entry name" value="Ni_hydr_CYTB"/>
    <property type="match status" value="1"/>
</dbReference>
<evidence type="ECO:0000256" key="8">
    <source>
        <dbReference type="ARBA" id="ARBA00022982"/>
    </source>
</evidence>